<evidence type="ECO:0000313" key="2">
    <source>
        <dbReference type="EMBL" id="QDU18292.1"/>
    </source>
</evidence>
<dbReference type="PANTHER" id="PTHR33383:SF1">
    <property type="entry name" value="MEMBRANE PROTEIN INSERTION EFFICIENCY FACTOR-RELATED"/>
    <property type="match status" value="1"/>
</dbReference>
<dbReference type="InterPro" id="IPR002696">
    <property type="entry name" value="Membr_insert_effic_factor_YidD"/>
</dbReference>
<organism evidence="2 3">
    <name type="scientific">Urbifossiella limnaea</name>
    <dbReference type="NCBI Taxonomy" id="2528023"/>
    <lineage>
        <taxon>Bacteria</taxon>
        <taxon>Pseudomonadati</taxon>
        <taxon>Planctomycetota</taxon>
        <taxon>Planctomycetia</taxon>
        <taxon>Gemmatales</taxon>
        <taxon>Gemmataceae</taxon>
        <taxon>Urbifossiella</taxon>
    </lineage>
</organism>
<dbReference type="Pfam" id="PF01809">
    <property type="entry name" value="YidD"/>
    <property type="match status" value="1"/>
</dbReference>
<dbReference type="Proteomes" id="UP000319576">
    <property type="component" value="Chromosome"/>
</dbReference>
<protein>
    <recommendedName>
        <fullName evidence="1">Putative membrane protein insertion efficiency factor</fullName>
    </recommendedName>
</protein>
<proteinExistence type="inferred from homology"/>
<reference evidence="2 3" key="1">
    <citation type="submission" date="2019-02" db="EMBL/GenBank/DDBJ databases">
        <title>Deep-cultivation of Planctomycetes and their phenomic and genomic characterization uncovers novel biology.</title>
        <authorList>
            <person name="Wiegand S."/>
            <person name="Jogler M."/>
            <person name="Boedeker C."/>
            <person name="Pinto D."/>
            <person name="Vollmers J."/>
            <person name="Rivas-Marin E."/>
            <person name="Kohn T."/>
            <person name="Peeters S.H."/>
            <person name="Heuer A."/>
            <person name="Rast P."/>
            <person name="Oberbeckmann S."/>
            <person name="Bunk B."/>
            <person name="Jeske O."/>
            <person name="Meyerdierks A."/>
            <person name="Storesund J.E."/>
            <person name="Kallscheuer N."/>
            <person name="Luecker S."/>
            <person name="Lage O.M."/>
            <person name="Pohl T."/>
            <person name="Merkel B.J."/>
            <person name="Hornburger P."/>
            <person name="Mueller R.-W."/>
            <person name="Bruemmer F."/>
            <person name="Labrenz M."/>
            <person name="Spormann A.M."/>
            <person name="Op den Camp H."/>
            <person name="Overmann J."/>
            <person name="Amann R."/>
            <person name="Jetten M.S.M."/>
            <person name="Mascher T."/>
            <person name="Medema M.H."/>
            <person name="Devos D.P."/>
            <person name="Kaster A.-K."/>
            <person name="Ovreas L."/>
            <person name="Rohde M."/>
            <person name="Galperin M.Y."/>
            <person name="Jogler C."/>
        </authorList>
    </citation>
    <scope>NUCLEOTIDE SEQUENCE [LARGE SCALE GENOMIC DNA]</scope>
    <source>
        <strain evidence="2 3">ETA_A1</strain>
    </source>
</reference>
<dbReference type="GO" id="GO:0005886">
    <property type="term" value="C:plasma membrane"/>
    <property type="evidence" value="ECO:0007669"/>
    <property type="project" value="UniProtKB-SubCell"/>
</dbReference>
<dbReference type="EMBL" id="CP036273">
    <property type="protein sequence ID" value="QDU18292.1"/>
    <property type="molecule type" value="Genomic_DNA"/>
</dbReference>
<evidence type="ECO:0000256" key="1">
    <source>
        <dbReference type="HAMAP-Rule" id="MF_00386"/>
    </source>
</evidence>
<dbReference type="PANTHER" id="PTHR33383">
    <property type="entry name" value="MEMBRANE PROTEIN INSERTION EFFICIENCY FACTOR-RELATED"/>
    <property type="match status" value="1"/>
</dbReference>
<dbReference type="AlphaFoldDB" id="A0A517XLA1"/>
<dbReference type="RefSeq" id="WP_145233465.1">
    <property type="nucleotide sequence ID" value="NZ_CP036273.1"/>
</dbReference>
<comment type="subcellular location">
    <subcellularLocation>
        <location evidence="1">Cell membrane</location>
        <topology evidence="1">Peripheral membrane protein</topology>
        <orientation evidence="1">Cytoplasmic side</orientation>
    </subcellularLocation>
</comment>
<keyword evidence="3" id="KW-1185">Reference proteome</keyword>
<comment type="function">
    <text evidence="1">Could be involved in insertion of integral membrane proteins into the membrane.</text>
</comment>
<keyword evidence="1" id="KW-1003">Cell membrane</keyword>
<evidence type="ECO:0000313" key="3">
    <source>
        <dbReference type="Proteomes" id="UP000319576"/>
    </source>
</evidence>
<gene>
    <name evidence="2" type="ORF">ETAA1_01770</name>
</gene>
<dbReference type="NCBIfam" id="TIGR00278">
    <property type="entry name" value="membrane protein insertion efficiency factor YidD"/>
    <property type="match status" value="1"/>
</dbReference>
<keyword evidence="1" id="KW-0472">Membrane</keyword>
<dbReference type="SMART" id="SM01234">
    <property type="entry name" value="Haemolytic"/>
    <property type="match status" value="1"/>
</dbReference>
<comment type="similarity">
    <text evidence="1">Belongs to the UPF0161 family.</text>
</comment>
<accession>A0A517XLA1</accession>
<sequence>MSWLWRGPAWLLSAVLVGGVRGYQWLIRPLLPPVCRFQPGCSEYFIGAVRKYGPVCGAARGTWRICRCNPWSAGGYDPP</sequence>
<dbReference type="KEGG" id="uli:ETAA1_01770"/>
<dbReference type="OrthoDB" id="9801753at2"/>
<name>A0A517XLA1_9BACT</name>
<dbReference type="HAMAP" id="MF_00386">
    <property type="entry name" value="UPF0161_YidD"/>
    <property type="match status" value="1"/>
</dbReference>